<reference evidence="7 8" key="1">
    <citation type="submission" date="2016-10" db="EMBL/GenBank/DDBJ databases">
        <title>Genome sequence of Rothia aeria strain JCM11412.</title>
        <authorList>
            <person name="Nambu T."/>
        </authorList>
    </citation>
    <scope>NUCLEOTIDE SEQUENCE [LARGE SCALE GENOMIC DNA]</scope>
    <source>
        <strain evidence="7 8">JCM 11412</strain>
    </source>
</reference>
<proteinExistence type="inferred from homology"/>
<keyword evidence="5" id="KW-1133">Transmembrane helix</keyword>
<accession>A0A2Z5QWC0</accession>
<dbReference type="EMBL" id="AP017895">
    <property type="protein sequence ID" value="BAV86643.1"/>
    <property type="molecule type" value="Genomic_DNA"/>
</dbReference>
<dbReference type="RefSeq" id="WP_128087202.1">
    <property type="nucleotide sequence ID" value="NZ_CP068102.1"/>
</dbReference>
<evidence type="ECO:0000313" key="8">
    <source>
        <dbReference type="Proteomes" id="UP000250241"/>
    </source>
</evidence>
<dbReference type="GO" id="GO:0005886">
    <property type="term" value="C:plasma membrane"/>
    <property type="evidence" value="ECO:0007669"/>
    <property type="project" value="UniProtKB-SubCell"/>
</dbReference>
<dbReference type="AlphaFoldDB" id="A0A2Z5QWC0"/>
<gene>
    <name evidence="7" type="ORF">RA11412_0344</name>
</gene>
<keyword evidence="8" id="KW-1185">Reference proteome</keyword>
<dbReference type="KEGG" id="raj:RA11412_0344"/>
<organism evidence="7 8">
    <name type="scientific">Rothia aeria</name>
    <dbReference type="NCBI Taxonomy" id="172042"/>
    <lineage>
        <taxon>Bacteria</taxon>
        <taxon>Bacillati</taxon>
        <taxon>Actinomycetota</taxon>
        <taxon>Actinomycetes</taxon>
        <taxon>Micrococcales</taxon>
        <taxon>Micrococcaceae</taxon>
        <taxon>Rothia</taxon>
    </lineage>
</organism>
<dbReference type="Gene3D" id="3.40.50.300">
    <property type="entry name" value="P-loop containing nucleotide triphosphate hydrolases"/>
    <property type="match status" value="1"/>
</dbReference>
<comment type="subcellular location">
    <subcellularLocation>
        <location evidence="1">Cell membrane</location>
        <topology evidence="1">Multi-pass membrane protein</topology>
    </subcellularLocation>
</comment>
<dbReference type="InterPro" id="IPR027417">
    <property type="entry name" value="P-loop_NTPase"/>
</dbReference>
<dbReference type="PANTHER" id="PTHR37937">
    <property type="entry name" value="CONJUGATIVE TRANSFER: DNA TRANSPORT"/>
    <property type="match status" value="1"/>
</dbReference>
<keyword evidence="3" id="KW-1003">Cell membrane</keyword>
<dbReference type="InterPro" id="IPR051539">
    <property type="entry name" value="T4SS-coupling_protein"/>
</dbReference>
<evidence type="ECO:0000256" key="5">
    <source>
        <dbReference type="ARBA" id="ARBA00022989"/>
    </source>
</evidence>
<dbReference type="Pfam" id="PF02534">
    <property type="entry name" value="T4SS-DNA_transf"/>
    <property type="match status" value="1"/>
</dbReference>
<keyword evidence="4" id="KW-0812">Transmembrane</keyword>
<dbReference type="SUPFAM" id="SSF52540">
    <property type="entry name" value="P-loop containing nucleoside triphosphate hydrolases"/>
    <property type="match status" value="1"/>
</dbReference>
<evidence type="ECO:0000256" key="6">
    <source>
        <dbReference type="ARBA" id="ARBA00023136"/>
    </source>
</evidence>
<evidence type="ECO:0000256" key="3">
    <source>
        <dbReference type="ARBA" id="ARBA00022475"/>
    </source>
</evidence>
<evidence type="ECO:0000313" key="7">
    <source>
        <dbReference type="EMBL" id="BAV86643.1"/>
    </source>
</evidence>
<dbReference type="InterPro" id="IPR003688">
    <property type="entry name" value="TraG/VirD4"/>
</dbReference>
<evidence type="ECO:0000256" key="4">
    <source>
        <dbReference type="ARBA" id="ARBA00022692"/>
    </source>
</evidence>
<protein>
    <submittedName>
        <fullName evidence="7">Putative traG-family protein</fullName>
    </submittedName>
</protein>
<dbReference type="CDD" id="cd01127">
    <property type="entry name" value="TrwB_TraG_TraD_VirD4"/>
    <property type="match status" value="1"/>
</dbReference>
<dbReference type="Proteomes" id="UP000250241">
    <property type="component" value="Chromosome"/>
</dbReference>
<comment type="similarity">
    <text evidence="2">Belongs to the VirD4/TraG family.</text>
</comment>
<dbReference type="GeneID" id="93861953"/>
<evidence type="ECO:0000256" key="2">
    <source>
        <dbReference type="ARBA" id="ARBA00008806"/>
    </source>
</evidence>
<dbReference type="PANTHER" id="PTHR37937:SF1">
    <property type="entry name" value="CONJUGATIVE TRANSFER: DNA TRANSPORT"/>
    <property type="match status" value="1"/>
</dbReference>
<name>A0A2Z5QWC0_9MICC</name>
<keyword evidence="6" id="KW-0472">Membrane</keyword>
<sequence length="618" mass="67266">MRNAEKFSVLLLFLILAVGAWLAARVSAFFSTGQWYTNVQDLARVLGEHGIGVMFWVVIVAALVVGFFAAGIVIKLDDKFGEGAHQGNKAGLPHMVKYAQVAKTLGYEAAVKNARQKAKLSMPPISADPAESKRQIDEFVDRMPDSWLVTELGKLGGKVTSSGGSSSYSGGKPVYGEAKESKLVLAPTQAGKTTSIASNLVLDAPGAVMATSTKSDLLMLTAVARERTTGGQVLVFDLDNTSGWPHRVMWNPVAGCENFEVAQRRAQAWAGAQPMGGTKNGDWFNSQAGAFLARFLHVAAVAGRSIEDVMVWAENLRSAIPLEIAQSYSHHVSPQVISFLESKLDSRAGETIDSIQQTLAGLLEPLAVERIREQLVCDSRHAFNMRDFLSGPNTIYLVSDTATGVEVGPLVSMFANELINTARELSQEMYGGRLWPCFRAVLDEGPNLAAFPKMDSIMSDINGRGVEVILIAQSFSQLVDRWGEQGAKTISGNSVVKYYLPGLDVETLRPVSEALGKFDRKRVSRSYSAGQYGNSTSYSVEEKSVMEAAAMTQIPAFTAMVQYKNYRPMHLGLTPWWTRADAGVLKEDQMRAYQLCGKMQAPTMDNWGVTSDGTVNYR</sequence>
<evidence type="ECO:0000256" key="1">
    <source>
        <dbReference type="ARBA" id="ARBA00004651"/>
    </source>
</evidence>